<name>A0A0R3W744_TAEAS</name>
<keyword evidence="3" id="KW-1185">Reference proteome</keyword>
<dbReference type="EMBL" id="UYRS01018466">
    <property type="protein sequence ID" value="VDK36083.1"/>
    <property type="molecule type" value="Genomic_DNA"/>
</dbReference>
<accession>A0A0R3W744</accession>
<evidence type="ECO:0000313" key="3">
    <source>
        <dbReference type="Proteomes" id="UP000282613"/>
    </source>
</evidence>
<protein>
    <submittedName>
        <fullName evidence="2 4">Uncharacterized protein</fullName>
    </submittedName>
</protein>
<evidence type="ECO:0000313" key="4">
    <source>
        <dbReference type="WBParaSite" id="TASK_0000606801-mRNA-1"/>
    </source>
</evidence>
<evidence type="ECO:0000256" key="1">
    <source>
        <dbReference type="SAM" id="MobiDB-lite"/>
    </source>
</evidence>
<organism evidence="4">
    <name type="scientific">Taenia asiatica</name>
    <name type="common">Asian tapeworm</name>
    <dbReference type="NCBI Taxonomy" id="60517"/>
    <lineage>
        <taxon>Eukaryota</taxon>
        <taxon>Metazoa</taxon>
        <taxon>Spiralia</taxon>
        <taxon>Lophotrochozoa</taxon>
        <taxon>Platyhelminthes</taxon>
        <taxon>Cestoda</taxon>
        <taxon>Eucestoda</taxon>
        <taxon>Cyclophyllidea</taxon>
        <taxon>Taeniidae</taxon>
        <taxon>Taenia</taxon>
    </lineage>
</organism>
<reference evidence="2 3" key="2">
    <citation type="submission" date="2018-11" db="EMBL/GenBank/DDBJ databases">
        <authorList>
            <consortium name="Pathogen Informatics"/>
        </authorList>
    </citation>
    <scope>NUCLEOTIDE SEQUENCE [LARGE SCALE GENOMIC DNA]</scope>
</reference>
<dbReference type="WBParaSite" id="TASK_0000606801-mRNA-1">
    <property type="protein sequence ID" value="TASK_0000606801-mRNA-1"/>
    <property type="gene ID" value="TASK_0000606801"/>
</dbReference>
<proteinExistence type="predicted"/>
<gene>
    <name evidence="2" type="ORF">TASK_LOCUS6069</name>
</gene>
<feature type="region of interest" description="Disordered" evidence="1">
    <location>
        <begin position="1"/>
        <end position="35"/>
    </location>
</feature>
<sequence>MTRGTAISLPPAIPNREWSHTHQRGKAEPPLQSTLDSVPLGQVETGIGMKLIAGIYEIHPRTSFYAFRSTKIYHHFRCLAIGGGDPVKRGRFLGGIDHFIAVLGTFLTSLQ</sequence>
<reference evidence="4" key="1">
    <citation type="submission" date="2017-02" db="UniProtKB">
        <authorList>
            <consortium name="WormBaseParasite"/>
        </authorList>
    </citation>
    <scope>IDENTIFICATION</scope>
</reference>
<dbReference type="AlphaFoldDB" id="A0A0R3W744"/>
<dbReference type="Proteomes" id="UP000282613">
    <property type="component" value="Unassembled WGS sequence"/>
</dbReference>
<evidence type="ECO:0000313" key="2">
    <source>
        <dbReference type="EMBL" id="VDK36083.1"/>
    </source>
</evidence>